<keyword evidence="3" id="KW-1185">Reference proteome</keyword>
<dbReference type="AlphaFoldDB" id="A0A4Y8AT37"/>
<evidence type="ECO:0000313" key="3">
    <source>
        <dbReference type="Proteomes" id="UP000298517"/>
    </source>
</evidence>
<accession>A0A4Y8AT37</accession>
<dbReference type="GO" id="GO:0005524">
    <property type="term" value="F:ATP binding"/>
    <property type="evidence" value="ECO:0007669"/>
    <property type="project" value="InterPro"/>
</dbReference>
<dbReference type="NCBIfam" id="TIGR04435">
    <property type="entry name" value="restrict_AAA_1"/>
    <property type="match status" value="1"/>
</dbReference>
<dbReference type="PANTHER" id="PTHR32182:SF25">
    <property type="entry name" value="SLR1056 PROTEIN"/>
    <property type="match status" value="1"/>
</dbReference>
<gene>
    <name evidence="2" type="ORF">E2488_10120</name>
</gene>
<dbReference type="OrthoDB" id="9815944at2"/>
<dbReference type="SUPFAM" id="SSF52540">
    <property type="entry name" value="P-loop containing nucleoside triphosphate hydrolases"/>
    <property type="match status" value="1"/>
</dbReference>
<organism evidence="2 3">
    <name type="scientific">Gramella jeungdoensis</name>
    <dbReference type="NCBI Taxonomy" id="708091"/>
    <lineage>
        <taxon>Bacteria</taxon>
        <taxon>Pseudomonadati</taxon>
        <taxon>Bacteroidota</taxon>
        <taxon>Flavobacteriia</taxon>
        <taxon>Flavobacteriales</taxon>
        <taxon>Flavobacteriaceae</taxon>
        <taxon>Christiangramia</taxon>
    </lineage>
</organism>
<evidence type="ECO:0000313" key="2">
    <source>
        <dbReference type="EMBL" id="TEW73826.1"/>
    </source>
</evidence>
<dbReference type="Pfam" id="PF13304">
    <property type="entry name" value="AAA_21"/>
    <property type="match status" value="1"/>
</dbReference>
<dbReference type="Proteomes" id="UP000298517">
    <property type="component" value="Unassembled WGS sequence"/>
</dbReference>
<dbReference type="InterPro" id="IPR027417">
    <property type="entry name" value="P-loop_NTPase"/>
</dbReference>
<dbReference type="GO" id="GO:0016887">
    <property type="term" value="F:ATP hydrolysis activity"/>
    <property type="evidence" value="ECO:0007669"/>
    <property type="project" value="InterPro"/>
</dbReference>
<proteinExistence type="predicted"/>
<feature type="domain" description="ATPase AAA-type core" evidence="1">
    <location>
        <begin position="380"/>
        <end position="471"/>
    </location>
</feature>
<dbReference type="EMBL" id="SNQI01000003">
    <property type="protein sequence ID" value="TEW73826.1"/>
    <property type="molecule type" value="Genomic_DNA"/>
</dbReference>
<dbReference type="GO" id="GO:0006302">
    <property type="term" value="P:double-strand break repair"/>
    <property type="evidence" value="ECO:0007669"/>
    <property type="project" value="TreeGrafter"/>
</dbReference>
<evidence type="ECO:0000259" key="1">
    <source>
        <dbReference type="Pfam" id="PF13304"/>
    </source>
</evidence>
<dbReference type="RefSeq" id="WP_134248225.1">
    <property type="nucleotide sequence ID" value="NZ_SNQI01000003.1"/>
</dbReference>
<dbReference type="GO" id="GO:0000731">
    <property type="term" value="P:DNA synthesis involved in DNA repair"/>
    <property type="evidence" value="ECO:0007669"/>
    <property type="project" value="TreeGrafter"/>
</dbReference>
<dbReference type="InterPro" id="IPR003959">
    <property type="entry name" value="ATPase_AAA_core"/>
</dbReference>
<protein>
    <submittedName>
        <fullName evidence="2">Restriction system-associated AAA family ATPase</fullName>
    </submittedName>
</protein>
<dbReference type="Gene3D" id="3.40.50.300">
    <property type="entry name" value="P-loop containing nucleotide triphosphate hydrolases"/>
    <property type="match status" value="2"/>
</dbReference>
<comment type="caution">
    <text evidence="2">The sequence shown here is derived from an EMBL/GenBank/DDBJ whole genome shotgun (WGS) entry which is preliminary data.</text>
</comment>
<reference evidence="2 3" key="1">
    <citation type="journal article" date="2011" name="J. Microbiol.">
        <title>Gramella jeungdoensis sp. nov., isolated from a solar saltern in Korea.</title>
        <authorList>
            <person name="Joung Y."/>
            <person name="Kim H."/>
            <person name="Jang T."/>
            <person name="Ahn T.S."/>
            <person name="Joh K."/>
        </authorList>
    </citation>
    <scope>NUCLEOTIDE SEQUENCE [LARGE SCALE GENOMIC DNA]</scope>
    <source>
        <strain evidence="2 3">KCTC 23123</strain>
    </source>
</reference>
<name>A0A4Y8AT37_9FLAO</name>
<dbReference type="PANTHER" id="PTHR32182">
    <property type="entry name" value="DNA REPLICATION AND REPAIR PROTEIN RECF"/>
    <property type="match status" value="1"/>
</dbReference>
<dbReference type="InterPro" id="IPR030974">
    <property type="entry name" value="Restrict_AAA"/>
</dbReference>
<sequence>MKLLNFELGNIPNSFRSLHAGFKINFHSLSDTEGMEDFRPFCFAGLNGSGKSNVLEALASIFYHLEICVAQYLPDSIKNPDNFKRNECSPDAFTLEYLIGQHDGSYYSIQNFHKVAITKRLNEEPKMEIQEFPFDDSKNKVEIELNPLPGSGKSAPGKAYLPDHIIGYSSGENEILSLPFIKSRLVHLDEFMQATKVGQRDFTEPENGLIFIDNYMSQAVLLACLLFESEDTLKPLKDIDNTGILDLKSFRMNINLLHFNFQKDKKENILKILEHNQIDKLKKCATSWHTNGKTLWLDFYVTPETKEAFKHHFNDNSFELFQLFQLLYELNSHFVNENIKEDVYQSNGYYTDGKLPAGSPEQNIFHFLDFYITKKIKDTGEIKDLLLRNFSDGEHQFLHTIGICLLLKSKRVLLLLDEPETHFNPSWRAKFIKILNESITAGNNRNYRNGHFNVHYLKDILLTSHSPFIISDCMPHNVLFFDRNKETKKVQARKASELGLNTYGTSTELILDRLFNYNQSIGDLSNDVLENVDFKNIDSKDKVDEIKSKLRILGESIEKDMVLARLNRIKFPK</sequence>